<dbReference type="EMBL" id="JADKYB010000003">
    <property type="protein sequence ID" value="MBM9504097.1"/>
    <property type="molecule type" value="Genomic_DNA"/>
</dbReference>
<evidence type="ECO:0000256" key="2">
    <source>
        <dbReference type="ARBA" id="ARBA00005988"/>
    </source>
</evidence>
<keyword evidence="3" id="KW-0645">Protease</keyword>
<evidence type="ECO:0000256" key="7">
    <source>
        <dbReference type="SAM" id="MobiDB-lite"/>
    </source>
</evidence>
<dbReference type="Pfam" id="PF00246">
    <property type="entry name" value="Peptidase_M14"/>
    <property type="match status" value="1"/>
</dbReference>
<comment type="similarity">
    <text evidence="2">Belongs to the peptidase M14 family.</text>
</comment>
<feature type="chain" id="PRO_5046975728" description="Peptidase M14 domain-containing protein" evidence="8">
    <location>
        <begin position="38"/>
        <end position="892"/>
    </location>
</feature>
<dbReference type="PROSITE" id="PS51318">
    <property type="entry name" value="TAT"/>
    <property type="match status" value="1"/>
</dbReference>
<evidence type="ECO:0000256" key="3">
    <source>
        <dbReference type="ARBA" id="ARBA00022670"/>
    </source>
</evidence>
<dbReference type="Proteomes" id="UP000749040">
    <property type="component" value="Unassembled WGS sequence"/>
</dbReference>
<comment type="caution">
    <text evidence="10">The sequence shown here is derived from an EMBL/GenBank/DDBJ whole genome shotgun (WGS) entry which is preliminary data.</text>
</comment>
<proteinExistence type="inferred from homology"/>
<feature type="domain" description="Peptidase M14" evidence="9">
    <location>
        <begin position="88"/>
        <end position="247"/>
    </location>
</feature>
<sequence length="892" mass="96765">MTSSENSNLSRRTLLRTTAAAGAGAAATVIHPGVASAAPATPATDDPHRPSAGTQQKGRIPTPAEYFGTPIGTDGFLAQWHSMVPYFQLIAERSDRVTYEEIGKTTRGNPYILLTISSPKNLARLDELVATNARLADPRGLSEADAKKLATQGKPFYYAQAGIHSTEVGNSQAAIEWAYRLATEQSDYIEKILDNLVILLQPCQNPDGIVLVNDYFAATAGTAYSRTYPDLYNKYTGHDDNRDWIMLTQVESKYNVAILNKYRPQVFQDSHGASSGSPRLFTPPYLSPYDPNIDTILVQQTDTVGLAMQRGMTAAGMKGNGWGSEYDYWSPSRQYCVYHGSARILTEAAAAANLAYPQVGTKPLGQQTTDINFIEPYDSNTWTLRNIVDWVSQAFYSGLETVAYDTYNWLFNTYRVGVKAVTRTSPYAYVIPAGQRDPQAVLDALEIFHLGAVEIHQAQAAFTADGKQYPAGSYIIHLQQPYAGFAKTLLEVQDYPQLLQYPGGPPQRPYDTTAQTLPMLLGFQADLVTTSFPADTKLLSSVRPPAVVTPPAPPSTGAYAIGPESYGVFRIVAALQKQNIPTFRAAAAFTDNGRTFAAGTFLVPPSRAAQQLLEAQSKATGIPVSALRAVPSVAGVQLKPGTRIGLLKPPDNMPSGWLMWTFEQYGVDYSVVAASDYADLAGRYDAIVMPEGVSKNSIVNGLNPKNYPPDWAWAFGVGTTGWNQLHDFVTGGGTLVTFGSGTATAQSLFDLPIASTLPGGSSSDFYCPGSLLSQEFDAQNPVAWGVPADNPVWFVSDDAYRVTDTSTYPVEVVAKYPDSGNQLRSGWLIGGENLDGAVNGLAWTIGDGYVVTFGNEIGFRTWNRSEQRVLFNAAYYGPSTKLTADRFRRLGQ</sequence>
<evidence type="ECO:0000256" key="1">
    <source>
        <dbReference type="ARBA" id="ARBA00001947"/>
    </source>
</evidence>
<dbReference type="Gene3D" id="3.40.630.10">
    <property type="entry name" value="Zn peptidases"/>
    <property type="match status" value="1"/>
</dbReference>
<keyword evidence="8" id="KW-0732">Signal</keyword>
<comment type="cofactor">
    <cofactor evidence="1">
        <name>Zn(2+)</name>
        <dbReference type="ChEBI" id="CHEBI:29105"/>
    </cofactor>
</comment>
<feature type="signal peptide" evidence="8">
    <location>
        <begin position="1"/>
        <end position="37"/>
    </location>
</feature>
<evidence type="ECO:0000313" key="10">
    <source>
        <dbReference type="EMBL" id="MBM9504097.1"/>
    </source>
</evidence>
<feature type="region of interest" description="Disordered" evidence="7">
    <location>
        <begin position="36"/>
        <end position="62"/>
    </location>
</feature>
<keyword evidence="5" id="KW-0862">Zinc</keyword>
<organism evidence="10 11">
    <name type="scientific">Actinacidiphila acididurans</name>
    <dbReference type="NCBI Taxonomy" id="2784346"/>
    <lineage>
        <taxon>Bacteria</taxon>
        <taxon>Bacillati</taxon>
        <taxon>Actinomycetota</taxon>
        <taxon>Actinomycetes</taxon>
        <taxon>Kitasatosporales</taxon>
        <taxon>Streptomycetaceae</taxon>
        <taxon>Actinacidiphila</taxon>
    </lineage>
</organism>
<evidence type="ECO:0000256" key="4">
    <source>
        <dbReference type="ARBA" id="ARBA00022801"/>
    </source>
</evidence>
<keyword evidence="4" id="KW-0378">Hydrolase</keyword>
<name>A0ABS2TMS2_9ACTN</name>
<dbReference type="InterPro" id="IPR029062">
    <property type="entry name" value="Class_I_gatase-like"/>
</dbReference>
<reference evidence="10 11" key="1">
    <citation type="submission" date="2021-01" db="EMBL/GenBank/DDBJ databases">
        <title>Streptomyces acididurans sp. nov., isolated from a peat swamp forest soil.</title>
        <authorList>
            <person name="Chantavorakit T."/>
            <person name="Duangmal K."/>
        </authorList>
    </citation>
    <scope>NUCLEOTIDE SEQUENCE [LARGE SCALE GENOMIC DNA]</scope>
    <source>
        <strain evidence="10 11">KK5PA1</strain>
    </source>
</reference>
<keyword evidence="11" id="KW-1185">Reference proteome</keyword>
<dbReference type="RefSeq" id="WP_205355983.1">
    <property type="nucleotide sequence ID" value="NZ_JADKYB010000003.1"/>
</dbReference>
<dbReference type="SUPFAM" id="SSF52317">
    <property type="entry name" value="Class I glutamine amidotransferase-like"/>
    <property type="match status" value="1"/>
</dbReference>
<keyword evidence="6" id="KW-0482">Metalloprotease</keyword>
<protein>
    <recommendedName>
        <fullName evidence="9">Peptidase M14 domain-containing protein</fullName>
    </recommendedName>
</protein>
<evidence type="ECO:0000313" key="11">
    <source>
        <dbReference type="Proteomes" id="UP000749040"/>
    </source>
</evidence>
<evidence type="ECO:0000256" key="5">
    <source>
        <dbReference type="ARBA" id="ARBA00022833"/>
    </source>
</evidence>
<evidence type="ECO:0000256" key="8">
    <source>
        <dbReference type="SAM" id="SignalP"/>
    </source>
</evidence>
<dbReference type="PANTHER" id="PTHR11705">
    <property type="entry name" value="PROTEASE FAMILY M14 CARBOXYPEPTIDASE A,B"/>
    <property type="match status" value="1"/>
</dbReference>
<dbReference type="InterPro" id="IPR006311">
    <property type="entry name" value="TAT_signal"/>
</dbReference>
<dbReference type="InterPro" id="IPR000834">
    <property type="entry name" value="Peptidase_M14"/>
</dbReference>
<gene>
    <name evidence="10" type="ORF">ITX44_06015</name>
</gene>
<evidence type="ECO:0000256" key="6">
    <source>
        <dbReference type="ARBA" id="ARBA00023049"/>
    </source>
</evidence>
<dbReference type="PANTHER" id="PTHR11705:SF143">
    <property type="entry name" value="SLL0236 PROTEIN"/>
    <property type="match status" value="1"/>
</dbReference>
<evidence type="ECO:0000259" key="9">
    <source>
        <dbReference type="Pfam" id="PF00246"/>
    </source>
</evidence>
<accession>A0ABS2TMS2</accession>
<dbReference type="SUPFAM" id="SSF53187">
    <property type="entry name" value="Zn-dependent exopeptidases"/>
    <property type="match status" value="1"/>
</dbReference>